<gene>
    <name evidence="1" type="ORF">ACFQRF_15580</name>
</gene>
<organism evidence="1 2">
    <name type="scientific">Marinactinospora rubrisoli</name>
    <dbReference type="NCBI Taxonomy" id="2715399"/>
    <lineage>
        <taxon>Bacteria</taxon>
        <taxon>Bacillati</taxon>
        <taxon>Actinomycetota</taxon>
        <taxon>Actinomycetes</taxon>
        <taxon>Streptosporangiales</taxon>
        <taxon>Nocardiopsidaceae</taxon>
        <taxon>Marinactinospora</taxon>
    </lineage>
</organism>
<dbReference type="SUPFAM" id="SSF109854">
    <property type="entry name" value="DinB/YfiT-like putative metalloenzymes"/>
    <property type="match status" value="1"/>
</dbReference>
<keyword evidence="2" id="KW-1185">Reference proteome</keyword>
<accession>A0ABW2KIW0</accession>
<dbReference type="InterPro" id="IPR034660">
    <property type="entry name" value="DinB/YfiT-like"/>
</dbReference>
<comment type="caution">
    <text evidence="1">The sequence shown here is derived from an EMBL/GenBank/DDBJ whole genome shotgun (WGS) entry which is preliminary data.</text>
</comment>
<proteinExistence type="predicted"/>
<dbReference type="Pfam" id="PF04978">
    <property type="entry name" value="MST"/>
    <property type="match status" value="1"/>
</dbReference>
<sequence length="181" mass="19282">MTDTGTITPTDERAELLSTLAEQRSALLITVRGIGDAESTRRTTASRLTLAGLLKHVAAVERSWTGVLTGRGWDSAADGGATDDFVPAEGETLAVLADRYAEVARETERAVAGLPGLDVGRPLPVRPWFPPGTVWSARRILLHLIRETAQHSGHADIIRESLDGATTTPRLLADIGGTLPE</sequence>
<dbReference type="InterPro" id="IPR007061">
    <property type="entry name" value="MST-like"/>
</dbReference>
<dbReference type="EMBL" id="JBHTBH010000007">
    <property type="protein sequence ID" value="MFC7329156.1"/>
    <property type="molecule type" value="Genomic_DNA"/>
</dbReference>
<protein>
    <submittedName>
        <fullName evidence="1">DinB family protein</fullName>
    </submittedName>
</protein>
<dbReference type="Gene3D" id="1.20.120.450">
    <property type="entry name" value="dinb family like domain"/>
    <property type="match status" value="1"/>
</dbReference>
<dbReference type="RefSeq" id="WP_379871816.1">
    <property type="nucleotide sequence ID" value="NZ_JBHTBH010000007.1"/>
</dbReference>
<name>A0ABW2KIW0_9ACTN</name>
<dbReference type="Proteomes" id="UP001596540">
    <property type="component" value="Unassembled WGS sequence"/>
</dbReference>
<evidence type="ECO:0000313" key="1">
    <source>
        <dbReference type="EMBL" id="MFC7329156.1"/>
    </source>
</evidence>
<evidence type="ECO:0000313" key="2">
    <source>
        <dbReference type="Proteomes" id="UP001596540"/>
    </source>
</evidence>
<reference evidence="2" key="1">
    <citation type="journal article" date="2019" name="Int. J. Syst. Evol. Microbiol.">
        <title>The Global Catalogue of Microorganisms (GCM) 10K type strain sequencing project: providing services to taxonomists for standard genome sequencing and annotation.</title>
        <authorList>
            <consortium name="The Broad Institute Genomics Platform"/>
            <consortium name="The Broad Institute Genome Sequencing Center for Infectious Disease"/>
            <person name="Wu L."/>
            <person name="Ma J."/>
        </authorList>
    </citation>
    <scope>NUCLEOTIDE SEQUENCE [LARGE SCALE GENOMIC DNA]</scope>
    <source>
        <strain evidence="2">CGMCC 4.7382</strain>
    </source>
</reference>